<feature type="transmembrane region" description="Helical" evidence="5">
    <location>
        <begin position="54"/>
        <end position="71"/>
    </location>
</feature>
<sequence length="72" mass="7108">MTALTALTAGVAVASLAVPLQGGGLLPLAIAFIVLAIVAGLAGFRGVAGLSMSAARLLIVVFLVLAILTFFL</sequence>
<feature type="transmembrane region" description="Helical" evidence="5">
    <location>
        <begin position="27"/>
        <end position="47"/>
    </location>
</feature>
<dbReference type="EMBL" id="FOYS01000002">
    <property type="protein sequence ID" value="SFR42121.1"/>
    <property type="molecule type" value="Genomic_DNA"/>
</dbReference>
<dbReference type="Proteomes" id="UP000243250">
    <property type="component" value="Unassembled WGS sequence"/>
</dbReference>
<dbReference type="RefSeq" id="WP_089877682.1">
    <property type="nucleotide sequence ID" value="NZ_FOYS01000002.1"/>
</dbReference>
<dbReference type="AlphaFoldDB" id="A0A1I6GJ14"/>
<dbReference type="GO" id="GO:0005886">
    <property type="term" value="C:plasma membrane"/>
    <property type="evidence" value="ECO:0007669"/>
    <property type="project" value="UniProtKB-UniRule"/>
</dbReference>
<evidence type="ECO:0000256" key="1">
    <source>
        <dbReference type="ARBA" id="ARBA00022475"/>
    </source>
</evidence>
<reference evidence="7" key="1">
    <citation type="submission" date="2016-10" db="EMBL/GenBank/DDBJ databases">
        <authorList>
            <person name="Varghese N."/>
            <person name="Submissions S."/>
        </authorList>
    </citation>
    <scope>NUCLEOTIDE SEQUENCE [LARGE SCALE GENOMIC DNA]</scope>
    <source>
        <strain evidence="7">CGMCC 1.8711</strain>
    </source>
</reference>
<evidence type="ECO:0000256" key="2">
    <source>
        <dbReference type="ARBA" id="ARBA00022692"/>
    </source>
</evidence>
<keyword evidence="3 5" id="KW-1133">Transmembrane helix</keyword>
<comment type="similarity">
    <text evidence="5">Belongs to the UPF0391 family.</text>
</comment>
<keyword evidence="4 5" id="KW-0472">Membrane</keyword>
<dbReference type="HAMAP" id="MF_01361">
    <property type="entry name" value="UPF0391"/>
    <property type="match status" value="1"/>
</dbReference>
<evidence type="ECO:0000256" key="5">
    <source>
        <dbReference type="HAMAP-Rule" id="MF_01361"/>
    </source>
</evidence>
<accession>A0A1I6GJ14</accession>
<evidence type="ECO:0000256" key="3">
    <source>
        <dbReference type="ARBA" id="ARBA00022989"/>
    </source>
</evidence>
<dbReference type="STRING" id="555875.SAMN04488124_1111"/>
<comment type="caution">
    <text evidence="5">Lacks conserved residue(s) required for the propagation of feature annotation.</text>
</comment>
<name>A0A1I6GJ14_9EURY</name>
<dbReference type="Pfam" id="PF07043">
    <property type="entry name" value="DUF1328"/>
    <property type="match status" value="1"/>
</dbReference>
<keyword evidence="2 5" id="KW-0812">Transmembrane</keyword>
<keyword evidence="7" id="KW-1185">Reference proteome</keyword>
<gene>
    <name evidence="6" type="ORF">SAMN04488124_1111</name>
</gene>
<evidence type="ECO:0000313" key="6">
    <source>
        <dbReference type="EMBL" id="SFR42121.1"/>
    </source>
</evidence>
<proteinExistence type="inferred from homology"/>
<keyword evidence="1 5" id="KW-1003">Cell membrane</keyword>
<dbReference type="InterPro" id="IPR009760">
    <property type="entry name" value="DUF1328"/>
</dbReference>
<protein>
    <recommendedName>
        <fullName evidence="5">UPF0391 membrane protein SAMN04488124_1111</fullName>
    </recommendedName>
</protein>
<evidence type="ECO:0000256" key="4">
    <source>
        <dbReference type="ARBA" id="ARBA00023136"/>
    </source>
</evidence>
<organism evidence="6 7">
    <name type="scientific">Halogeometricum limi</name>
    <dbReference type="NCBI Taxonomy" id="555875"/>
    <lineage>
        <taxon>Archaea</taxon>
        <taxon>Methanobacteriati</taxon>
        <taxon>Methanobacteriota</taxon>
        <taxon>Stenosarchaea group</taxon>
        <taxon>Halobacteria</taxon>
        <taxon>Halobacteriales</taxon>
        <taxon>Haloferacaceae</taxon>
        <taxon>Halogeometricum</taxon>
    </lineage>
</organism>
<evidence type="ECO:0000313" key="7">
    <source>
        <dbReference type="Proteomes" id="UP000243250"/>
    </source>
</evidence>